<dbReference type="InterPro" id="IPR015919">
    <property type="entry name" value="Cadherin-like_sf"/>
</dbReference>
<protein>
    <recommendedName>
        <fullName evidence="5">Ig-like domain-containing protein</fullName>
    </recommendedName>
</protein>
<name>A0ABP5FZ76_9ACTN</name>
<reference evidence="4" key="1">
    <citation type="journal article" date="2019" name="Int. J. Syst. Evol. Microbiol.">
        <title>The Global Catalogue of Microorganisms (GCM) 10K type strain sequencing project: providing services to taxonomists for standard genome sequencing and annotation.</title>
        <authorList>
            <consortium name="The Broad Institute Genomics Platform"/>
            <consortium name="The Broad Institute Genome Sequencing Center for Infectious Disease"/>
            <person name="Wu L."/>
            <person name="Ma J."/>
        </authorList>
    </citation>
    <scope>NUCLEOTIDE SEQUENCE [LARGE SCALE GENOMIC DNA]</scope>
    <source>
        <strain evidence="4">JCM 16014</strain>
    </source>
</reference>
<comment type="caution">
    <text evidence="3">The sequence shown here is derived from an EMBL/GenBank/DDBJ whole genome shotgun (WGS) entry which is preliminary data.</text>
</comment>
<keyword evidence="2" id="KW-0472">Membrane</keyword>
<sequence length="366" mass="37312">MGVLYNNASDSITDVTVADITQHSACLSVHSILLQATTPQSVTIAQVDIPNFQRTLGPPDLQVPNPDRLTQNTIQVGSPAFSGPTGGLIANNTIIAGAYGAPTNLSVGLLAYNAINRNPNPPPGFLDAYGYGASSDDTSKATALLICNTFSGWNLNLDNLVQPPCIVTLEPPCAIIGEPYSVQLQATVSHPDAVLTWRLASGRLPPGLTLSADGVVSGTSNRGQDTVATVEVSDPIDGSATADIPFCVEAPPPGTIPPNPPDSTTPPDSPTSPGSPIPPGSPTSPGSPTAPVSPSHPAAPSDPAAPKPPTPAPASEATRAARARRTLPVTGPIQSVQLAGVALVATLAGITLLAIGAPPRRRDRQR</sequence>
<evidence type="ECO:0000256" key="1">
    <source>
        <dbReference type="SAM" id="MobiDB-lite"/>
    </source>
</evidence>
<dbReference type="InterPro" id="IPR013783">
    <property type="entry name" value="Ig-like_fold"/>
</dbReference>
<organism evidence="3 4">
    <name type="scientific">Catenulispora yoronensis</name>
    <dbReference type="NCBI Taxonomy" id="450799"/>
    <lineage>
        <taxon>Bacteria</taxon>
        <taxon>Bacillati</taxon>
        <taxon>Actinomycetota</taxon>
        <taxon>Actinomycetes</taxon>
        <taxon>Catenulisporales</taxon>
        <taxon>Catenulisporaceae</taxon>
        <taxon>Catenulispora</taxon>
    </lineage>
</organism>
<evidence type="ECO:0000256" key="2">
    <source>
        <dbReference type="SAM" id="Phobius"/>
    </source>
</evidence>
<feature type="compositionally biased region" description="Low complexity" evidence="1">
    <location>
        <begin position="283"/>
        <end position="302"/>
    </location>
</feature>
<dbReference type="Gene3D" id="2.60.40.10">
    <property type="entry name" value="Immunoglobulins"/>
    <property type="match status" value="1"/>
</dbReference>
<dbReference type="SUPFAM" id="SSF49313">
    <property type="entry name" value="Cadherin-like"/>
    <property type="match status" value="1"/>
</dbReference>
<proteinExistence type="predicted"/>
<gene>
    <name evidence="3" type="ORF">GCM10009839_40490</name>
</gene>
<evidence type="ECO:0000313" key="3">
    <source>
        <dbReference type="EMBL" id="GAA2035609.1"/>
    </source>
</evidence>
<dbReference type="RefSeq" id="WP_344667191.1">
    <property type="nucleotide sequence ID" value="NZ_BAAAQN010000022.1"/>
</dbReference>
<feature type="compositionally biased region" description="Pro residues" evidence="1">
    <location>
        <begin position="303"/>
        <end position="312"/>
    </location>
</feature>
<evidence type="ECO:0000313" key="4">
    <source>
        <dbReference type="Proteomes" id="UP001500751"/>
    </source>
</evidence>
<accession>A0ABP5FZ76</accession>
<dbReference type="Proteomes" id="UP001500751">
    <property type="component" value="Unassembled WGS sequence"/>
</dbReference>
<keyword evidence="2" id="KW-0812">Transmembrane</keyword>
<evidence type="ECO:0008006" key="5">
    <source>
        <dbReference type="Google" id="ProtNLM"/>
    </source>
</evidence>
<keyword evidence="4" id="KW-1185">Reference proteome</keyword>
<keyword evidence="2" id="KW-1133">Transmembrane helix</keyword>
<feature type="region of interest" description="Disordered" evidence="1">
    <location>
        <begin position="235"/>
        <end position="322"/>
    </location>
</feature>
<feature type="transmembrane region" description="Helical" evidence="2">
    <location>
        <begin position="338"/>
        <end position="357"/>
    </location>
</feature>
<dbReference type="EMBL" id="BAAAQN010000022">
    <property type="protein sequence ID" value="GAA2035609.1"/>
    <property type="molecule type" value="Genomic_DNA"/>
</dbReference>
<feature type="compositionally biased region" description="Pro residues" evidence="1">
    <location>
        <begin position="250"/>
        <end position="282"/>
    </location>
</feature>